<keyword evidence="3" id="KW-0677">Repeat</keyword>
<dbReference type="InterPro" id="IPR050751">
    <property type="entry name" value="ECM_structural_protein"/>
</dbReference>
<dbReference type="FunFam" id="2.10.25.10:FF:000038">
    <property type="entry name" value="Fibrillin 2"/>
    <property type="match status" value="1"/>
</dbReference>
<keyword evidence="5" id="KW-0812">Transmembrane</keyword>
<dbReference type="SUPFAM" id="SSF57196">
    <property type="entry name" value="EGF/Laminin"/>
    <property type="match status" value="2"/>
</dbReference>
<keyword evidence="5" id="KW-0472">Membrane</keyword>
<dbReference type="GO" id="GO:0005509">
    <property type="term" value="F:calcium ion binding"/>
    <property type="evidence" value="ECO:0007669"/>
    <property type="project" value="InterPro"/>
</dbReference>
<dbReference type="PANTHER" id="PTHR24034">
    <property type="entry name" value="EGF-LIKE DOMAIN-CONTAINING PROTEIN"/>
    <property type="match status" value="1"/>
</dbReference>
<feature type="domain" description="EGF-like" evidence="6">
    <location>
        <begin position="149"/>
        <end position="164"/>
    </location>
</feature>
<evidence type="ECO:0000256" key="1">
    <source>
        <dbReference type="ARBA" id="ARBA00022536"/>
    </source>
</evidence>
<feature type="transmembrane region" description="Helical" evidence="5">
    <location>
        <begin position="63"/>
        <end position="82"/>
    </location>
</feature>
<accession>A0A0K0D1P0</accession>
<dbReference type="Proteomes" id="UP000035642">
    <property type="component" value="Unassembled WGS sequence"/>
</dbReference>
<keyword evidence="2" id="KW-0732">Signal</keyword>
<evidence type="ECO:0000256" key="2">
    <source>
        <dbReference type="ARBA" id="ARBA00022729"/>
    </source>
</evidence>
<dbReference type="InterPro" id="IPR018097">
    <property type="entry name" value="EGF_Ca-bd_CS"/>
</dbReference>
<sequence length="386" mass="43135">LHKNQPCVAPTGFSASCLKSFTRCCQRPLEITQTFPHVTGMVLVSVKEFFFAVTTAHLERRSVFFVVISCLLLTVISILLMGDEIQLTKCLNYSSVRKINITVGMIASCPADRPSALALDSSTVYFGDRCANSKCEHLCNDRGGETVECSCRSGYDLASDGYSCVDRNECRSSNPPCIWGREVCVNVAGGYRCERLTPFRFRHRPSLDKTRFIRMREDSSRAATSRMESFIPLPTIHPRRSRENVQRCPRGWQFKNEQCIDIDECLVLADDCLESQRCLNLPGTFKCIRTLSCGTGYAMDSETEDCIDVDECSLGSHDCGPLYQCRNTQGSYRCDPKKCGEGELQNPRTGECISIDCPLGYYPANGMCNGEGFSSQHILQQTYCPL</sequence>
<evidence type="ECO:0000313" key="8">
    <source>
        <dbReference type="WBParaSite" id="ACAC_0000398501-mRNA-1"/>
    </source>
</evidence>
<dbReference type="PROSITE" id="PS01186">
    <property type="entry name" value="EGF_2"/>
    <property type="match status" value="1"/>
</dbReference>
<keyword evidence="4" id="KW-1015">Disulfide bond</keyword>
<dbReference type="STRING" id="6313.A0A0K0D1P0"/>
<protein>
    <submittedName>
        <fullName evidence="8">EGF-like domain-containing protein</fullName>
    </submittedName>
</protein>
<dbReference type="Pfam" id="PF12662">
    <property type="entry name" value="cEGF"/>
    <property type="match status" value="1"/>
</dbReference>
<evidence type="ECO:0000313" key="7">
    <source>
        <dbReference type="Proteomes" id="UP000035642"/>
    </source>
</evidence>
<evidence type="ECO:0000256" key="3">
    <source>
        <dbReference type="ARBA" id="ARBA00022737"/>
    </source>
</evidence>
<dbReference type="WBParaSite" id="ACAC_0000398501-mRNA-1">
    <property type="protein sequence ID" value="ACAC_0000398501-mRNA-1"/>
    <property type="gene ID" value="ACAC_0000398501"/>
</dbReference>
<keyword evidence="1" id="KW-0245">EGF-like domain</keyword>
<name>A0A0K0D1P0_ANGCA</name>
<proteinExistence type="predicted"/>
<dbReference type="CDD" id="cd00054">
    <property type="entry name" value="EGF_CA"/>
    <property type="match status" value="1"/>
</dbReference>
<keyword evidence="5" id="KW-1133">Transmembrane helix</keyword>
<evidence type="ECO:0000256" key="4">
    <source>
        <dbReference type="ARBA" id="ARBA00023157"/>
    </source>
</evidence>
<evidence type="ECO:0000259" key="6">
    <source>
        <dbReference type="PROSITE" id="PS01186"/>
    </source>
</evidence>
<dbReference type="AlphaFoldDB" id="A0A0K0D1P0"/>
<dbReference type="InterPro" id="IPR000742">
    <property type="entry name" value="EGF"/>
</dbReference>
<dbReference type="InterPro" id="IPR001881">
    <property type="entry name" value="EGF-like_Ca-bd_dom"/>
</dbReference>
<dbReference type="PANTHER" id="PTHR24034:SF207">
    <property type="entry name" value="CD248 MOLECULE"/>
    <property type="match status" value="1"/>
</dbReference>
<reference evidence="8" key="2">
    <citation type="submission" date="2017-02" db="UniProtKB">
        <authorList>
            <consortium name="WormBaseParasite"/>
        </authorList>
    </citation>
    <scope>IDENTIFICATION</scope>
</reference>
<dbReference type="Pfam" id="PF07645">
    <property type="entry name" value="EGF_CA"/>
    <property type="match status" value="2"/>
</dbReference>
<dbReference type="InterPro" id="IPR026823">
    <property type="entry name" value="cEGF"/>
</dbReference>
<organism evidence="7 8">
    <name type="scientific">Angiostrongylus cantonensis</name>
    <name type="common">Rat lungworm</name>
    <dbReference type="NCBI Taxonomy" id="6313"/>
    <lineage>
        <taxon>Eukaryota</taxon>
        <taxon>Metazoa</taxon>
        <taxon>Ecdysozoa</taxon>
        <taxon>Nematoda</taxon>
        <taxon>Chromadorea</taxon>
        <taxon>Rhabditida</taxon>
        <taxon>Rhabditina</taxon>
        <taxon>Rhabditomorpha</taxon>
        <taxon>Strongyloidea</taxon>
        <taxon>Metastrongylidae</taxon>
        <taxon>Angiostrongylus</taxon>
    </lineage>
</organism>
<evidence type="ECO:0000256" key="5">
    <source>
        <dbReference type="SAM" id="Phobius"/>
    </source>
</evidence>
<dbReference type="Gene3D" id="2.10.25.10">
    <property type="entry name" value="Laminin"/>
    <property type="match status" value="4"/>
</dbReference>
<keyword evidence="7" id="KW-1185">Reference proteome</keyword>
<reference evidence="7" key="1">
    <citation type="submission" date="2012-09" db="EMBL/GenBank/DDBJ databases">
        <authorList>
            <person name="Martin A.A."/>
        </authorList>
    </citation>
    <scope>NUCLEOTIDE SEQUENCE</scope>
</reference>
<dbReference type="SMART" id="SM00179">
    <property type="entry name" value="EGF_CA"/>
    <property type="match status" value="3"/>
</dbReference>
<dbReference type="InterPro" id="IPR049883">
    <property type="entry name" value="NOTCH1_EGF-like"/>
</dbReference>
<dbReference type="SMART" id="SM00181">
    <property type="entry name" value="EGF"/>
    <property type="match status" value="3"/>
</dbReference>
<dbReference type="PROSITE" id="PS01187">
    <property type="entry name" value="EGF_CA"/>
    <property type="match status" value="1"/>
</dbReference>